<evidence type="ECO:0000256" key="3">
    <source>
        <dbReference type="ARBA" id="ARBA00022679"/>
    </source>
</evidence>
<dbReference type="Proteomes" id="UP000250003">
    <property type="component" value="Chromosome"/>
</dbReference>
<dbReference type="InterPro" id="IPR001173">
    <property type="entry name" value="Glyco_trans_2-like"/>
</dbReference>
<dbReference type="PANTHER" id="PTHR43685">
    <property type="entry name" value="GLYCOSYLTRANSFERASE"/>
    <property type="match status" value="1"/>
</dbReference>
<evidence type="ECO:0000259" key="4">
    <source>
        <dbReference type="Pfam" id="PF00535"/>
    </source>
</evidence>
<dbReference type="SUPFAM" id="SSF53448">
    <property type="entry name" value="Nucleotide-diphospho-sugar transferases"/>
    <property type="match status" value="1"/>
</dbReference>
<reference evidence="6" key="1">
    <citation type="submission" date="2018-06" db="EMBL/GenBank/DDBJ databases">
        <title>Description of Blautia argi sp. nov., a new anaerobic isolated from dog feces.</title>
        <authorList>
            <person name="Chang Y.-H."/>
            <person name="Paek J."/>
            <person name="Shin Y."/>
        </authorList>
    </citation>
    <scope>NUCLEOTIDE SEQUENCE [LARGE SCALE GENOMIC DNA]</scope>
    <source>
        <strain evidence="6">KCTC 15426</strain>
    </source>
</reference>
<organism evidence="5 6">
    <name type="scientific">Blautia argi</name>
    <dbReference type="NCBI Taxonomy" id="1912897"/>
    <lineage>
        <taxon>Bacteria</taxon>
        <taxon>Bacillati</taxon>
        <taxon>Bacillota</taxon>
        <taxon>Clostridia</taxon>
        <taxon>Lachnospirales</taxon>
        <taxon>Lachnospiraceae</taxon>
        <taxon>Blautia</taxon>
    </lineage>
</organism>
<dbReference type="OrthoDB" id="9815829at2"/>
<evidence type="ECO:0000256" key="1">
    <source>
        <dbReference type="ARBA" id="ARBA00006739"/>
    </source>
</evidence>
<accession>A0A2Z4UEL0</accession>
<sequence>MGVYNPKNKVQFQQAVRSIINQTFQQWEMLIYDDGSDERYIPVIEKTAKLDKRIRLIRNEKNHGLAYGLNECLKQAKGRYIARMDDDDISMPDRLEKLYGFLENHREYQWAGSNSELIDENGVWGIERMQKIPCKEDFLSYSPYIHPSVVFRKKILERLNGYKVAAETMRCEDYELFMRLHEQGYKGYNLQENLLKYREDREGYKKRKYCYRVREVKVRYEGFKKLGILKFRTVPYVVKPLVAGLVSPDFVKYMKKSVRRVTYAREQRTRETG</sequence>
<dbReference type="AlphaFoldDB" id="A0A2Z4UEL0"/>
<feature type="domain" description="Glycosyltransferase 2-like" evidence="4">
    <location>
        <begin position="13"/>
        <end position="125"/>
    </location>
</feature>
<dbReference type="GO" id="GO:0016757">
    <property type="term" value="F:glycosyltransferase activity"/>
    <property type="evidence" value="ECO:0007669"/>
    <property type="project" value="UniProtKB-KW"/>
</dbReference>
<dbReference type="InterPro" id="IPR050834">
    <property type="entry name" value="Glycosyltransf_2"/>
</dbReference>
<dbReference type="PANTHER" id="PTHR43685:SF5">
    <property type="entry name" value="GLYCOSYLTRANSFERASE EPSE-RELATED"/>
    <property type="match status" value="1"/>
</dbReference>
<comment type="similarity">
    <text evidence="1">Belongs to the glycosyltransferase 2 family.</text>
</comment>
<dbReference type="Gene3D" id="3.90.550.10">
    <property type="entry name" value="Spore Coat Polysaccharide Biosynthesis Protein SpsA, Chain A"/>
    <property type="match status" value="1"/>
</dbReference>
<name>A0A2Z4UEL0_9FIRM</name>
<evidence type="ECO:0000313" key="5">
    <source>
        <dbReference type="EMBL" id="AWY99470.1"/>
    </source>
</evidence>
<protein>
    <submittedName>
        <fullName evidence="5">Glycosyl transferase family 2</fullName>
    </submittedName>
</protein>
<evidence type="ECO:0000256" key="2">
    <source>
        <dbReference type="ARBA" id="ARBA00022676"/>
    </source>
</evidence>
<keyword evidence="2" id="KW-0328">Glycosyltransferase</keyword>
<proteinExistence type="inferred from homology"/>
<evidence type="ECO:0000313" key="6">
    <source>
        <dbReference type="Proteomes" id="UP000250003"/>
    </source>
</evidence>
<keyword evidence="3 5" id="KW-0808">Transferase</keyword>
<keyword evidence="6" id="KW-1185">Reference proteome</keyword>
<dbReference type="InterPro" id="IPR029044">
    <property type="entry name" value="Nucleotide-diphossugar_trans"/>
</dbReference>
<gene>
    <name evidence="5" type="ORF">DQQ01_10545</name>
</gene>
<dbReference type="KEGG" id="blau:DQQ01_10545"/>
<dbReference type="Pfam" id="PF00535">
    <property type="entry name" value="Glycos_transf_2"/>
    <property type="match status" value="1"/>
</dbReference>
<dbReference type="EMBL" id="CP030280">
    <property type="protein sequence ID" value="AWY99470.1"/>
    <property type="molecule type" value="Genomic_DNA"/>
</dbReference>